<dbReference type="InterPro" id="IPR023572">
    <property type="entry name" value="Archease_dom"/>
</dbReference>
<name>A0ABW3YA68_9ACTN</name>
<dbReference type="Gene3D" id="3.55.10.10">
    <property type="entry name" value="Archease domain"/>
    <property type="match status" value="1"/>
</dbReference>
<sequence>MAERASGHRSVPHTADVRIEAWAPTRERCVVEAVAAMVDSFADLSDRRPSATACFRVDPGTDPDMLVSVLDEVIYLMDTTSQLPAEVDVTTVDDGFDVWMRMLDTDQVELVGAVPKAVSLHELRFEPGAGDWSCSVTLDV</sequence>
<keyword evidence="3" id="KW-0479">Metal-binding</keyword>
<evidence type="ECO:0000313" key="7">
    <source>
        <dbReference type="Proteomes" id="UP001597260"/>
    </source>
</evidence>
<evidence type="ECO:0000259" key="5">
    <source>
        <dbReference type="Pfam" id="PF01951"/>
    </source>
</evidence>
<accession>A0ABW3YA68</accession>
<dbReference type="InterPro" id="IPR036820">
    <property type="entry name" value="Archease_dom_sf"/>
</dbReference>
<reference evidence="7" key="1">
    <citation type="journal article" date="2019" name="Int. J. Syst. Evol. Microbiol.">
        <title>The Global Catalogue of Microorganisms (GCM) 10K type strain sequencing project: providing services to taxonomists for standard genome sequencing and annotation.</title>
        <authorList>
            <consortium name="The Broad Institute Genomics Platform"/>
            <consortium name="The Broad Institute Genome Sequencing Center for Infectious Disease"/>
            <person name="Wu L."/>
            <person name="Ma J."/>
        </authorList>
    </citation>
    <scope>NUCLEOTIDE SEQUENCE [LARGE SCALE GENOMIC DNA]</scope>
    <source>
        <strain evidence="7">JCM 31037</strain>
    </source>
</reference>
<proteinExistence type="inferred from homology"/>
<dbReference type="Pfam" id="PF01951">
    <property type="entry name" value="Archease"/>
    <property type="match status" value="1"/>
</dbReference>
<dbReference type="SUPFAM" id="SSF69819">
    <property type="entry name" value="MTH1598-like"/>
    <property type="match status" value="1"/>
</dbReference>
<comment type="similarity">
    <text evidence="1">Belongs to the archease family.</text>
</comment>
<keyword evidence="2" id="KW-0819">tRNA processing</keyword>
<keyword evidence="4" id="KW-0106">Calcium</keyword>
<evidence type="ECO:0000256" key="2">
    <source>
        <dbReference type="ARBA" id="ARBA00022694"/>
    </source>
</evidence>
<evidence type="ECO:0000313" key="6">
    <source>
        <dbReference type="EMBL" id="MFD1321124.1"/>
    </source>
</evidence>
<keyword evidence="7" id="KW-1185">Reference proteome</keyword>
<gene>
    <name evidence="6" type="ORF">ACFQ4H_08490</name>
</gene>
<evidence type="ECO:0000256" key="1">
    <source>
        <dbReference type="ARBA" id="ARBA00007963"/>
    </source>
</evidence>
<evidence type="ECO:0000256" key="4">
    <source>
        <dbReference type="ARBA" id="ARBA00022837"/>
    </source>
</evidence>
<comment type="caution">
    <text evidence="6">The sequence shown here is derived from an EMBL/GenBank/DDBJ whole genome shotgun (WGS) entry which is preliminary data.</text>
</comment>
<organism evidence="6 7">
    <name type="scientific">Micromonospora sonneratiae</name>
    <dbReference type="NCBI Taxonomy" id="1184706"/>
    <lineage>
        <taxon>Bacteria</taxon>
        <taxon>Bacillati</taxon>
        <taxon>Actinomycetota</taxon>
        <taxon>Actinomycetes</taxon>
        <taxon>Micromonosporales</taxon>
        <taxon>Micromonosporaceae</taxon>
        <taxon>Micromonospora</taxon>
    </lineage>
</organism>
<protein>
    <submittedName>
        <fullName evidence="6">Archease</fullName>
    </submittedName>
</protein>
<dbReference type="Proteomes" id="UP001597260">
    <property type="component" value="Unassembled WGS sequence"/>
</dbReference>
<evidence type="ECO:0000256" key="3">
    <source>
        <dbReference type="ARBA" id="ARBA00022723"/>
    </source>
</evidence>
<feature type="domain" description="Archease" evidence="5">
    <location>
        <begin position="9"/>
        <end position="140"/>
    </location>
</feature>
<dbReference type="EMBL" id="JBHTMP010000009">
    <property type="protein sequence ID" value="MFD1321124.1"/>
    <property type="molecule type" value="Genomic_DNA"/>
</dbReference>
<dbReference type="RefSeq" id="WP_377568967.1">
    <property type="nucleotide sequence ID" value="NZ_JBHTMP010000009.1"/>
</dbReference>